<dbReference type="Proteomes" id="UP001162501">
    <property type="component" value="Chromosome 30"/>
</dbReference>
<proteinExistence type="predicted"/>
<accession>A0AC59ZN02</accession>
<evidence type="ECO:0000313" key="1">
    <source>
        <dbReference type="EMBL" id="CAN0464170.1"/>
    </source>
</evidence>
<protein>
    <submittedName>
        <fullName evidence="1">Uncharacterized protein</fullName>
    </submittedName>
</protein>
<sequence>MSKDFPQKPPLFKESEPPPLIIIYCQFCEQPYVSVVPPNFQFSNQLPKKLQLSIWELSITVIERKKSHLLGVKSVCLKQLTKYEVKCTSGYVQKCKSSS</sequence>
<gene>
    <name evidence="1" type="ORF">MRATA1EN22A_LOCUS20179</name>
</gene>
<name>A0AC59ZN02_RANTA</name>
<organism evidence="1 2">
    <name type="scientific">Rangifer tarandus platyrhynchus</name>
    <name type="common">Svalbard reindeer</name>
    <dbReference type="NCBI Taxonomy" id="3082113"/>
    <lineage>
        <taxon>Eukaryota</taxon>
        <taxon>Metazoa</taxon>
        <taxon>Chordata</taxon>
        <taxon>Craniata</taxon>
        <taxon>Vertebrata</taxon>
        <taxon>Euteleostomi</taxon>
        <taxon>Mammalia</taxon>
        <taxon>Eutheria</taxon>
        <taxon>Laurasiatheria</taxon>
        <taxon>Artiodactyla</taxon>
        <taxon>Ruminantia</taxon>
        <taxon>Pecora</taxon>
        <taxon>Cervidae</taxon>
        <taxon>Odocoileinae</taxon>
        <taxon>Rangifer</taxon>
    </lineage>
</organism>
<dbReference type="EMBL" id="OX596114">
    <property type="protein sequence ID" value="CAN0464170.1"/>
    <property type="molecule type" value="Genomic_DNA"/>
</dbReference>
<reference evidence="1" key="1">
    <citation type="submission" date="2023-05" db="EMBL/GenBank/DDBJ databases">
        <authorList>
            <consortium name="ELIXIR-Norway"/>
        </authorList>
    </citation>
    <scope>NUCLEOTIDE SEQUENCE</scope>
</reference>
<reference evidence="1" key="2">
    <citation type="submission" date="2025-03" db="EMBL/GenBank/DDBJ databases">
        <authorList>
            <consortium name="ELIXIR-Norway"/>
            <consortium name="Elixir Norway"/>
        </authorList>
    </citation>
    <scope>NUCLEOTIDE SEQUENCE</scope>
</reference>
<evidence type="ECO:0000313" key="2">
    <source>
        <dbReference type="Proteomes" id="UP001162501"/>
    </source>
</evidence>